<reference evidence="4 5" key="1">
    <citation type="submission" date="2017-08" db="EMBL/GenBank/DDBJ databases">
        <title>Infants hospitalized years apart are colonized by the same room-sourced microbial strains.</title>
        <authorList>
            <person name="Brooks B."/>
            <person name="Olm M.R."/>
            <person name="Firek B.A."/>
            <person name="Baker R."/>
            <person name="Thomas B.C."/>
            <person name="Morowitz M.J."/>
            <person name="Banfield J.F."/>
        </authorList>
    </citation>
    <scope>NUCLEOTIDE SEQUENCE [LARGE SCALE GENOMIC DNA]</scope>
    <source>
        <strain evidence="4">S2_012_000_R2_81</strain>
    </source>
</reference>
<evidence type="ECO:0000313" key="4">
    <source>
        <dbReference type="EMBL" id="PZP32490.1"/>
    </source>
</evidence>
<dbReference type="PANTHER" id="PTHR42776">
    <property type="entry name" value="SERINE PEPTIDASE S9 FAMILY MEMBER"/>
    <property type="match status" value="1"/>
</dbReference>
<dbReference type="GO" id="GO:0004252">
    <property type="term" value="F:serine-type endopeptidase activity"/>
    <property type="evidence" value="ECO:0007669"/>
    <property type="project" value="TreeGrafter"/>
</dbReference>
<dbReference type="Pfam" id="PF00326">
    <property type="entry name" value="Peptidase_S9"/>
    <property type="match status" value="1"/>
</dbReference>
<proteinExistence type="predicted"/>
<dbReference type="SUPFAM" id="SSF53474">
    <property type="entry name" value="alpha/beta-Hydrolases"/>
    <property type="match status" value="1"/>
</dbReference>
<dbReference type="Proteomes" id="UP000249633">
    <property type="component" value="Unassembled WGS sequence"/>
</dbReference>
<evidence type="ECO:0000256" key="1">
    <source>
        <dbReference type="ARBA" id="ARBA00022801"/>
    </source>
</evidence>
<evidence type="ECO:0000313" key="5">
    <source>
        <dbReference type="Proteomes" id="UP000249633"/>
    </source>
</evidence>
<feature type="signal peptide" evidence="2">
    <location>
        <begin position="1"/>
        <end position="23"/>
    </location>
</feature>
<dbReference type="InterPro" id="IPR001375">
    <property type="entry name" value="Peptidase_S9_cat"/>
</dbReference>
<accession>A0A2W5DV71</accession>
<dbReference type="InterPro" id="IPR029058">
    <property type="entry name" value="AB_hydrolase_fold"/>
</dbReference>
<feature type="chain" id="PRO_5015872702" evidence="2">
    <location>
        <begin position="24"/>
        <end position="666"/>
    </location>
</feature>
<comment type="caution">
    <text evidence="4">The sequence shown here is derived from an EMBL/GenBank/DDBJ whole genome shotgun (WGS) entry which is preliminary data.</text>
</comment>
<name>A0A2W5DV71_9BURK</name>
<evidence type="ECO:0000259" key="3">
    <source>
        <dbReference type="Pfam" id="PF00326"/>
    </source>
</evidence>
<sequence length="666" mass="74863">MNRWKRVGAAIALAALATLNSVAQTPANTSAGAPQTRVPVESFFKPNELTGAQLSPSGRYLAALRGGVADRIGFVIVDLEGKEGSHFVSASPRDDVAWFQWVTDDWLVFGVNDPNYKGGGWVAGGLMSMSRDGKTSRQLIARDWGKKADDVQRRTVLTPAYRFLGLGAQDSLEVMVSQRHWDSAYEYDYSTLHALNVTTGQVRSVDTPKADSWLLDSNGVPRVVSREREGKVTVSWYDPDSKTWVERFTAPYDEMPWVPVAARDPRKLLVRTSDYNGYYQLREYDAAQNKLAEQPMLTTPGFSSDITPLYDRRTSRLLGMSVTVDAVTTSWLDPTLNQLQAKVDAKLPGRANLLNCSPCSNPKRLLVYSFTDADPGMTLLYTPENDQWQMVGKARPDIAPERMARLELLRTKARDGEDLPVWITRAPDLASSKPAPAVVLVHGGPWVRGTFWQWNAEAQFLASRGYLVIEPEFRGSKGYGWSHYRKGFKQWGLSMQDDVSDALKFAVDKGWVDPKRVCIMGASYGGYATLMGLVKDPDQYRCGVAFAAVSDQRYMFDFHWNDFSDETRAVYLPDLLGDRKKDEARFIATSPVEQAARIKAPLLLVHGGEDRRVPIQNGERMRDALEKAGKPVQWVYYPRAEHGFPLLEDELDFYRRVERFLAEQLK</sequence>
<dbReference type="SUPFAM" id="SSF82171">
    <property type="entry name" value="DPP6 N-terminal domain-like"/>
    <property type="match status" value="1"/>
</dbReference>
<gene>
    <name evidence="4" type="ORF">DI603_10705</name>
</gene>
<keyword evidence="2" id="KW-0732">Signal</keyword>
<keyword evidence="1" id="KW-0378">Hydrolase</keyword>
<dbReference type="AlphaFoldDB" id="A0A2W5DV71"/>
<dbReference type="Gene3D" id="3.40.50.1820">
    <property type="entry name" value="alpha/beta hydrolase"/>
    <property type="match status" value="1"/>
</dbReference>
<dbReference type="PANTHER" id="PTHR42776:SF27">
    <property type="entry name" value="DIPEPTIDYL PEPTIDASE FAMILY MEMBER 6"/>
    <property type="match status" value="1"/>
</dbReference>
<dbReference type="EMBL" id="QFOD01000008">
    <property type="protein sequence ID" value="PZP32490.1"/>
    <property type="molecule type" value="Genomic_DNA"/>
</dbReference>
<feature type="domain" description="Peptidase S9 prolyl oligopeptidase catalytic" evidence="3">
    <location>
        <begin position="452"/>
        <end position="666"/>
    </location>
</feature>
<protein>
    <submittedName>
        <fullName evidence="4">S9 family peptidase</fullName>
    </submittedName>
</protein>
<evidence type="ECO:0000256" key="2">
    <source>
        <dbReference type="SAM" id="SignalP"/>
    </source>
</evidence>
<organism evidence="4 5">
    <name type="scientific">Roseateles depolymerans</name>
    <dbReference type="NCBI Taxonomy" id="76731"/>
    <lineage>
        <taxon>Bacteria</taxon>
        <taxon>Pseudomonadati</taxon>
        <taxon>Pseudomonadota</taxon>
        <taxon>Betaproteobacteria</taxon>
        <taxon>Burkholderiales</taxon>
        <taxon>Sphaerotilaceae</taxon>
        <taxon>Roseateles</taxon>
    </lineage>
</organism>
<dbReference type="GO" id="GO:0006508">
    <property type="term" value="P:proteolysis"/>
    <property type="evidence" value="ECO:0007669"/>
    <property type="project" value="InterPro"/>
</dbReference>